<name>A0A212AC10_9RHOB</name>
<accession>A0A212AC10</accession>
<dbReference type="AlphaFoldDB" id="A0A212AC10"/>
<protein>
    <submittedName>
        <fullName evidence="1">Uncharacterized protein</fullName>
    </submittedName>
</protein>
<proteinExistence type="predicted"/>
<evidence type="ECO:0000313" key="2">
    <source>
        <dbReference type="Proteomes" id="UP000196878"/>
    </source>
</evidence>
<dbReference type="EMBL" id="NIPW01000011">
    <property type="protein sequence ID" value="OWJ78420.1"/>
    <property type="molecule type" value="Genomic_DNA"/>
</dbReference>
<keyword evidence="2" id="KW-1185">Reference proteome</keyword>
<evidence type="ECO:0000313" key="1">
    <source>
        <dbReference type="EMBL" id="OWJ78420.1"/>
    </source>
</evidence>
<sequence>MADWQTRALFLREFHWRRHKKNVGFGAKPKPTPQSFPRDFIAAAIKAGAAIPVRKG</sequence>
<comment type="caution">
    <text evidence="1">The sequence shown here is derived from an EMBL/GenBank/DDBJ whole genome shotgun (WGS) entry which is preliminary data.</text>
</comment>
<dbReference type="Proteomes" id="UP000196878">
    <property type="component" value="Unassembled WGS sequence"/>
</dbReference>
<gene>
    <name evidence="1" type="ORF">CDV49_08265</name>
</gene>
<organism evidence="1 2">
    <name type="scientific">Haematobacter genomosp. 1</name>
    <dbReference type="NCBI Taxonomy" id="366618"/>
    <lineage>
        <taxon>Bacteria</taxon>
        <taxon>Pseudomonadati</taxon>
        <taxon>Pseudomonadota</taxon>
        <taxon>Alphaproteobacteria</taxon>
        <taxon>Rhodobacterales</taxon>
        <taxon>Paracoccaceae</taxon>
        <taxon>Haematobacter</taxon>
    </lineage>
</organism>
<reference evidence="1 2" key="1">
    <citation type="submission" date="2016-12" db="EMBL/GenBank/DDBJ databases">
        <title>Comparison of Traditional DNA-DNA Hybridization with In Silico Genomic Analysis.</title>
        <authorList>
            <person name="Nicholson A.C."/>
            <person name="Humrighouse B.W."/>
            <person name="Graziano J."/>
            <person name="Lasker B."/>
            <person name="Whitney A.M."/>
            <person name="Mcquiston J.R."/>
        </authorList>
    </citation>
    <scope>NUCLEOTIDE SEQUENCE [LARGE SCALE GENOMIC DNA]</scope>
    <source>
        <strain evidence="1 2">H2240</strain>
    </source>
</reference>